<keyword evidence="9" id="KW-1185">Reference proteome</keyword>
<evidence type="ECO:0000313" key="8">
    <source>
        <dbReference type="EMBL" id="TDL98585.1"/>
    </source>
</evidence>
<evidence type="ECO:0000256" key="3">
    <source>
        <dbReference type="ARBA" id="ARBA00022692"/>
    </source>
</evidence>
<keyword evidence="4 6" id="KW-1133">Transmembrane helix</keyword>
<evidence type="ECO:0000313" key="9">
    <source>
        <dbReference type="Proteomes" id="UP000295310"/>
    </source>
</evidence>
<comment type="subcellular location">
    <subcellularLocation>
        <location evidence="1">Cell membrane</location>
        <topology evidence="1">Multi-pass membrane protein</topology>
    </subcellularLocation>
</comment>
<dbReference type="GO" id="GO:0005886">
    <property type="term" value="C:plasma membrane"/>
    <property type="evidence" value="ECO:0007669"/>
    <property type="project" value="UniProtKB-SubCell"/>
</dbReference>
<sequence>MSERIVYPSSMVEGYERDIINSTHAGFGVRLVAFLIDGIVVGSLKAIILNPLAKLFDWDLSSYVWAPIFSIENIASSMIFFLYFILMTWFFRATLGKILMGLKVISANDKPLNFLQVVTREWFGRYISGFPGYLLYLVVLFNPNKQGIHDMLSDTVVIYERQERLRDRLMAPFMKQNSTL</sequence>
<proteinExistence type="predicted"/>
<dbReference type="EMBL" id="SCWA01000003">
    <property type="protein sequence ID" value="TDL98585.1"/>
    <property type="molecule type" value="Genomic_DNA"/>
</dbReference>
<dbReference type="PANTHER" id="PTHR36115">
    <property type="entry name" value="PROLINE-RICH ANTIGEN HOMOLOG-RELATED"/>
    <property type="match status" value="1"/>
</dbReference>
<dbReference type="Pfam" id="PF06271">
    <property type="entry name" value="RDD"/>
    <property type="match status" value="1"/>
</dbReference>
<evidence type="ECO:0000256" key="5">
    <source>
        <dbReference type="ARBA" id="ARBA00023136"/>
    </source>
</evidence>
<reference evidence="8 9" key="1">
    <citation type="submission" date="2019-01" db="EMBL/GenBank/DDBJ databases">
        <title>Draft genome sequences of the type strains of six Macrococcus species.</title>
        <authorList>
            <person name="Mazhar S."/>
            <person name="Altermann E."/>
            <person name="Hill C."/>
            <person name="Mcauliffe O."/>
        </authorList>
    </citation>
    <scope>NUCLEOTIDE SEQUENCE [LARGE SCALE GENOMIC DNA]</scope>
    <source>
        <strain evidence="8 9">CCM4811</strain>
    </source>
</reference>
<keyword evidence="2" id="KW-1003">Cell membrane</keyword>
<organism evidence="8 9">
    <name type="scientific">Macrococcus brunensis</name>
    <dbReference type="NCBI Taxonomy" id="198483"/>
    <lineage>
        <taxon>Bacteria</taxon>
        <taxon>Bacillati</taxon>
        <taxon>Bacillota</taxon>
        <taxon>Bacilli</taxon>
        <taxon>Bacillales</taxon>
        <taxon>Staphylococcaceae</taxon>
        <taxon>Macrococcus</taxon>
    </lineage>
</organism>
<evidence type="ECO:0000259" key="7">
    <source>
        <dbReference type="Pfam" id="PF06271"/>
    </source>
</evidence>
<evidence type="ECO:0000256" key="1">
    <source>
        <dbReference type="ARBA" id="ARBA00004651"/>
    </source>
</evidence>
<dbReference type="InterPro" id="IPR010432">
    <property type="entry name" value="RDD"/>
</dbReference>
<name>A0A4R6BFG7_9STAP</name>
<dbReference type="InterPro" id="IPR051791">
    <property type="entry name" value="Pra-immunoreactive"/>
</dbReference>
<feature type="transmembrane region" description="Helical" evidence="6">
    <location>
        <begin position="68"/>
        <end position="91"/>
    </location>
</feature>
<dbReference type="Proteomes" id="UP000295310">
    <property type="component" value="Unassembled WGS sequence"/>
</dbReference>
<accession>A0A4R6BFG7</accession>
<dbReference type="OrthoDB" id="9793824at2"/>
<evidence type="ECO:0000256" key="2">
    <source>
        <dbReference type="ARBA" id="ARBA00022475"/>
    </source>
</evidence>
<dbReference type="RefSeq" id="WP_133431178.1">
    <property type="nucleotide sequence ID" value="NZ_SCWA01000003.1"/>
</dbReference>
<keyword evidence="5 6" id="KW-0472">Membrane</keyword>
<evidence type="ECO:0000256" key="4">
    <source>
        <dbReference type="ARBA" id="ARBA00022989"/>
    </source>
</evidence>
<keyword evidence="3 6" id="KW-0812">Transmembrane</keyword>
<evidence type="ECO:0000256" key="6">
    <source>
        <dbReference type="SAM" id="Phobius"/>
    </source>
</evidence>
<feature type="domain" description="RDD" evidence="7">
    <location>
        <begin position="25"/>
        <end position="153"/>
    </location>
</feature>
<feature type="transmembrane region" description="Helical" evidence="6">
    <location>
        <begin position="27"/>
        <end position="48"/>
    </location>
</feature>
<dbReference type="AlphaFoldDB" id="A0A4R6BFG7"/>
<gene>
    <name evidence="8" type="ORF">ERX27_02075</name>
</gene>
<dbReference type="PANTHER" id="PTHR36115:SF9">
    <property type="entry name" value="LMO1584 PROTEIN"/>
    <property type="match status" value="1"/>
</dbReference>
<comment type="caution">
    <text evidence="8">The sequence shown here is derived from an EMBL/GenBank/DDBJ whole genome shotgun (WGS) entry which is preliminary data.</text>
</comment>
<protein>
    <submittedName>
        <fullName evidence="8">RDD family protein</fullName>
    </submittedName>
</protein>